<evidence type="ECO:0000313" key="1">
    <source>
        <dbReference type="EMBL" id="MBS9336717.1"/>
    </source>
</evidence>
<accession>A0ABS5QXW1</accession>
<comment type="caution">
    <text evidence="1">The sequence shown here is derived from an EMBL/GenBank/DDBJ whole genome shotgun (WGS) entry which is preliminary data.</text>
</comment>
<protein>
    <submittedName>
        <fullName evidence="1">Uncharacterized protein</fullName>
    </submittedName>
</protein>
<dbReference type="Proteomes" id="UP000735205">
    <property type="component" value="Unassembled WGS sequence"/>
</dbReference>
<name>A0ABS5QXW1_9LACO</name>
<gene>
    <name evidence="1" type="ORF">G6R28_05685</name>
</gene>
<sequence>MKIEELQLRRKEYWLSLQAIDRADDETWARGDDDAESEEEAVLDYRVLCFSYEDYLVIDWTKTYPGPNPLNLIGSRLQNADLTNLTKSHGIISFETPGVRDRATYRVRINTVRS</sequence>
<keyword evidence="2" id="KW-1185">Reference proteome</keyword>
<dbReference type="RefSeq" id="WP_213793275.1">
    <property type="nucleotide sequence ID" value="NZ_JAAMFJ010000003.1"/>
</dbReference>
<reference evidence="1 2" key="1">
    <citation type="submission" date="2020-02" db="EMBL/GenBank/DDBJ databases">
        <title>Fructobacillus sp. isolated from paper mulberry of Taiwan.</title>
        <authorList>
            <person name="Lin S.-T."/>
        </authorList>
    </citation>
    <scope>NUCLEOTIDE SEQUENCE [LARGE SCALE GENOMIC DNA]</scope>
    <source>
        <strain evidence="1 2">M1-21</strain>
    </source>
</reference>
<organism evidence="1 2">
    <name type="scientific">Fructobacillus papyrifericola</name>
    <dbReference type="NCBI Taxonomy" id="2713172"/>
    <lineage>
        <taxon>Bacteria</taxon>
        <taxon>Bacillati</taxon>
        <taxon>Bacillota</taxon>
        <taxon>Bacilli</taxon>
        <taxon>Lactobacillales</taxon>
        <taxon>Lactobacillaceae</taxon>
        <taxon>Fructobacillus</taxon>
    </lineage>
</organism>
<dbReference type="EMBL" id="JAAMFJ010000003">
    <property type="protein sequence ID" value="MBS9336717.1"/>
    <property type="molecule type" value="Genomic_DNA"/>
</dbReference>
<proteinExistence type="predicted"/>
<evidence type="ECO:0000313" key="2">
    <source>
        <dbReference type="Proteomes" id="UP000735205"/>
    </source>
</evidence>